<dbReference type="InterPro" id="IPR029063">
    <property type="entry name" value="SAM-dependent_MTases_sf"/>
</dbReference>
<dbReference type="CDD" id="cd02440">
    <property type="entry name" value="AdoMet_MTases"/>
    <property type="match status" value="1"/>
</dbReference>
<gene>
    <name evidence="2" type="ORF">CCS01_27725</name>
</gene>
<dbReference type="RefSeq" id="WP_104522069.1">
    <property type="nucleotide sequence ID" value="NZ_NHRY01000260.1"/>
</dbReference>
<dbReference type="GO" id="GO:0032259">
    <property type="term" value="P:methylation"/>
    <property type="evidence" value="ECO:0007669"/>
    <property type="project" value="UniProtKB-KW"/>
</dbReference>
<keyword evidence="3" id="KW-1185">Reference proteome</keyword>
<dbReference type="OrthoDB" id="9787738at2"/>
<organism evidence="2 3">
    <name type="scientific">Rhodopila globiformis</name>
    <name type="common">Rhodopseudomonas globiformis</name>
    <dbReference type="NCBI Taxonomy" id="1071"/>
    <lineage>
        <taxon>Bacteria</taxon>
        <taxon>Pseudomonadati</taxon>
        <taxon>Pseudomonadota</taxon>
        <taxon>Alphaproteobacteria</taxon>
        <taxon>Acetobacterales</taxon>
        <taxon>Acetobacteraceae</taxon>
        <taxon>Rhodopila</taxon>
    </lineage>
</organism>
<dbReference type="SUPFAM" id="SSF53335">
    <property type="entry name" value="S-adenosyl-L-methionine-dependent methyltransferases"/>
    <property type="match status" value="1"/>
</dbReference>
<dbReference type="Pfam" id="PF08241">
    <property type="entry name" value="Methyltransf_11"/>
    <property type="match status" value="1"/>
</dbReference>
<proteinExistence type="predicted"/>
<dbReference type="InterPro" id="IPR013216">
    <property type="entry name" value="Methyltransf_11"/>
</dbReference>
<sequence>MQRAHEDVVADQFGPRAKAYVESAVHAQGEDLAALETIVAQAAPAHALDLGTGGGHVAYLLARHARKVTACDLSAEMLAAVAATARGRGLANIETAEARAERLPFEAGTFDFIACRFSAHHWQDFEGGVRQARRVIKAGAPAVFIDVFSPGRALLDTHLQAVELLRDGSHVRDYAMSEWTDALARCGFAVRGCRIWRLRMDFPVWTARMRTPEENIRMIRALQAAASSEVRSHFSIEPDGSFMLDTLMIEAVAA</sequence>
<dbReference type="GO" id="GO:0008757">
    <property type="term" value="F:S-adenosylmethionine-dependent methyltransferase activity"/>
    <property type="evidence" value="ECO:0007669"/>
    <property type="project" value="InterPro"/>
</dbReference>
<reference evidence="2 3" key="1">
    <citation type="journal article" date="2018" name="Arch. Microbiol.">
        <title>New insights into the metabolic potential of the phototrophic purple bacterium Rhodopila globiformis DSM 161(T) from its draft genome sequence and evidence for a vanadium-dependent nitrogenase.</title>
        <authorList>
            <person name="Imhoff J.F."/>
            <person name="Rahn T."/>
            <person name="Kunzel S."/>
            <person name="Neulinger S.C."/>
        </authorList>
    </citation>
    <scope>NUCLEOTIDE SEQUENCE [LARGE SCALE GENOMIC DNA]</scope>
    <source>
        <strain evidence="2 3">DSM 161</strain>
    </source>
</reference>
<feature type="domain" description="Methyltransferase type 11" evidence="1">
    <location>
        <begin position="48"/>
        <end position="140"/>
    </location>
</feature>
<accession>A0A2S6MYB9</accession>
<dbReference type="AlphaFoldDB" id="A0A2S6MYB9"/>
<dbReference type="EMBL" id="NHRY01000260">
    <property type="protein sequence ID" value="PPQ27339.1"/>
    <property type="molecule type" value="Genomic_DNA"/>
</dbReference>
<evidence type="ECO:0000259" key="1">
    <source>
        <dbReference type="Pfam" id="PF08241"/>
    </source>
</evidence>
<evidence type="ECO:0000313" key="3">
    <source>
        <dbReference type="Proteomes" id="UP000239724"/>
    </source>
</evidence>
<dbReference type="PANTHER" id="PTHR43591">
    <property type="entry name" value="METHYLTRANSFERASE"/>
    <property type="match status" value="1"/>
</dbReference>
<name>A0A2S6MYB9_RHOGL</name>
<dbReference type="PANTHER" id="PTHR43591:SF24">
    <property type="entry name" value="2-METHOXY-6-POLYPRENYL-1,4-BENZOQUINOL METHYLASE, MITOCHONDRIAL"/>
    <property type="match status" value="1"/>
</dbReference>
<dbReference type="Proteomes" id="UP000239724">
    <property type="component" value="Unassembled WGS sequence"/>
</dbReference>
<protein>
    <submittedName>
        <fullName evidence="2">SAM-dependent methyltransferase</fullName>
    </submittedName>
</protein>
<keyword evidence="2" id="KW-0489">Methyltransferase</keyword>
<comment type="caution">
    <text evidence="2">The sequence shown here is derived from an EMBL/GenBank/DDBJ whole genome shotgun (WGS) entry which is preliminary data.</text>
</comment>
<evidence type="ECO:0000313" key="2">
    <source>
        <dbReference type="EMBL" id="PPQ27339.1"/>
    </source>
</evidence>
<dbReference type="Gene3D" id="3.40.50.150">
    <property type="entry name" value="Vaccinia Virus protein VP39"/>
    <property type="match status" value="1"/>
</dbReference>
<keyword evidence="2" id="KW-0808">Transferase</keyword>